<name>A0A7W4UH64_9CELL</name>
<evidence type="ECO:0000256" key="1">
    <source>
        <dbReference type="SAM" id="MobiDB-lite"/>
    </source>
</evidence>
<evidence type="ECO:0000313" key="3">
    <source>
        <dbReference type="Proteomes" id="UP000518206"/>
    </source>
</evidence>
<gene>
    <name evidence="2" type="ORF">FHR80_003018</name>
</gene>
<dbReference type="Proteomes" id="UP000518206">
    <property type="component" value="Unassembled WGS sequence"/>
</dbReference>
<evidence type="ECO:0008006" key="4">
    <source>
        <dbReference type="Google" id="ProtNLM"/>
    </source>
</evidence>
<organism evidence="2 3">
    <name type="scientific">Cellulomonas cellasea</name>
    <dbReference type="NCBI Taxonomy" id="43670"/>
    <lineage>
        <taxon>Bacteria</taxon>
        <taxon>Bacillati</taxon>
        <taxon>Actinomycetota</taxon>
        <taxon>Actinomycetes</taxon>
        <taxon>Micrococcales</taxon>
        <taxon>Cellulomonadaceae</taxon>
        <taxon>Cellulomonas</taxon>
    </lineage>
</organism>
<dbReference type="RefSeq" id="WP_183296878.1">
    <property type="nucleotide sequence ID" value="NZ_JACHVX010000004.1"/>
</dbReference>
<feature type="region of interest" description="Disordered" evidence="1">
    <location>
        <begin position="139"/>
        <end position="161"/>
    </location>
</feature>
<accession>A0A7W4UH64</accession>
<reference evidence="2 3" key="1">
    <citation type="submission" date="2020-08" db="EMBL/GenBank/DDBJ databases">
        <title>The Agave Microbiome: Exploring the role of microbial communities in plant adaptations to desert environments.</title>
        <authorList>
            <person name="Partida-Martinez L.P."/>
        </authorList>
    </citation>
    <scope>NUCLEOTIDE SEQUENCE [LARGE SCALE GENOMIC DNA]</scope>
    <source>
        <strain evidence="2 3">RAS26</strain>
    </source>
</reference>
<sequence>MGLKAYTDDDRSGDYTWSADDRALEVVRHPVLWELVNVLPERVENGPGRPSEYPLSVYVLFMLLVAARGSHRGAASWMGKRDVWRKIRKHWAKRGIDLPMHGPSRGQCMYNRDAHLVPHWEALIDAFEQHAVRATQAQGSLTPDGPRVANPPRNCVVSGDGTVPAMPMRRDILKKRRDAGEHIDFEHHTEGGGHPVDGTKFYMQSVRGIDEAGKPLPKSRMIVSLAHVPKSGQGGEAGVAVRKILELQRRANGLRGVYYDGALRGVHLDMLMKAGLAVVSPPHKQTARREEFERVTCEHVDRSTGVICNQATRLYKENGALGIVEIVADEHATRIFHPLPRKVVARPNREDWRWYADLTLPCGHIYRVRLTSGKDDETTGFNRAEHLRMHPPGSPVYEQTYGWRNDAESSHAQLDDWLYRGRMVALTVERQALVMLSFAVANNAVAAWYHRHRERQRSLAIAA</sequence>
<dbReference type="AlphaFoldDB" id="A0A7W4UH64"/>
<dbReference type="EMBL" id="JACHVX010000004">
    <property type="protein sequence ID" value="MBB2924090.1"/>
    <property type="molecule type" value="Genomic_DNA"/>
</dbReference>
<protein>
    <recommendedName>
        <fullName evidence="4">Transposase</fullName>
    </recommendedName>
</protein>
<reference evidence="2 3" key="2">
    <citation type="submission" date="2020-08" db="EMBL/GenBank/DDBJ databases">
        <authorList>
            <person name="Partida-Martinez L."/>
            <person name="Huntemann M."/>
            <person name="Clum A."/>
            <person name="Wang J."/>
            <person name="Palaniappan K."/>
            <person name="Ritter S."/>
            <person name="Chen I.-M."/>
            <person name="Stamatis D."/>
            <person name="Reddy T."/>
            <person name="O'Malley R."/>
            <person name="Daum C."/>
            <person name="Shapiro N."/>
            <person name="Ivanova N."/>
            <person name="Kyrpides N."/>
            <person name="Woyke T."/>
        </authorList>
    </citation>
    <scope>NUCLEOTIDE SEQUENCE [LARGE SCALE GENOMIC DNA]</scope>
    <source>
        <strain evidence="2 3">RAS26</strain>
    </source>
</reference>
<comment type="caution">
    <text evidence="2">The sequence shown here is derived from an EMBL/GenBank/DDBJ whole genome shotgun (WGS) entry which is preliminary data.</text>
</comment>
<evidence type="ECO:0000313" key="2">
    <source>
        <dbReference type="EMBL" id="MBB2924090.1"/>
    </source>
</evidence>
<proteinExistence type="predicted"/>